<organism evidence="2 3">
    <name type="scientific">Candidatus Thiomargarita nelsonii</name>
    <dbReference type="NCBI Taxonomy" id="1003181"/>
    <lineage>
        <taxon>Bacteria</taxon>
        <taxon>Pseudomonadati</taxon>
        <taxon>Pseudomonadota</taxon>
        <taxon>Gammaproteobacteria</taxon>
        <taxon>Thiotrichales</taxon>
        <taxon>Thiotrichaceae</taxon>
        <taxon>Thiomargarita</taxon>
    </lineage>
</organism>
<name>A0A0A6P1J6_9GAMM</name>
<proteinExistence type="predicted"/>
<keyword evidence="1" id="KW-0732">Signal</keyword>
<dbReference type="EMBL" id="LUTY01000121">
    <property type="protein sequence ID" value="OAD23873.1"/>
    <property type="molecule type" value="Genomic_DNA"/>
</dbReference>
<evidence type="ECO:0008006" key="4">
    <source>
        <dbReference type="Google" id="ProtNLM"/>
    </source>
</evidence>
<reference evidence="2 3" key="1">
    <citation type="submission" date="2016-05" db="EMBL/GenBank/DDBJ databases">
        <title>Single-cell genome of chain-forming Candidatus Thiomargarita nelsonii and comparison to other large sulfur-oxidizing bacteria.</title>
        <authorList>
            <person name="Winkel M."/>
            <person name="Salman V."/>
            <person name="Woyke T."/>
            <person name="Schulz-Vogt H."/>
            <person name="Richter M."/>
            <person name="Flood B."/>
            <person name="Bailey J."/>
            <person name="Amann R."/>
            <person name="Mussmann M."/>
        </authorList>
    </citation>
    <scope>NUCLEOTIDE SEQUENCE [LARGE SCALE GENOMIC DNA]</scope>
    <source>
        <strain evidence="2 3">THI036</strain>
    </source>
</reference>
<dbReference type="AlphaFoldDB" id="A0A0A6P1J6"/>
<feature type="chain" id="PRO_5010410909" description="Secreted protein" evidence="1">
    <location>
        <begin position="20"/>
        <end position="176"/>
    </location>
</feature>
<comment type="caution">
    <text evidence="2">The sequence shown here is derived from an EMBL/GenBank/DDBJ whole genome shotgun (WGS) entry which is preliminary data.</text>
</comment>
<gene>
    <name evidence="2" type="ORF">THIOM_000280</name>
</gene>
<accession>A0A0A6P1J6</accession>
<sequence>MKKLLFVLSFLVMANPAIADTWTSSFSEEGKAKALCPSTNALRGIQCTGRYCDNISLGCGSLGNFKVKKDWWTRSISEEKRGGKDTVDDIVVRINNNMQRCGTKGYVAGMSCKGKYCDNISLYCKEFRNKTPHSCKWTGWISEERGGKLVFGSGKYAVAVKCKGKFCDQKKFLVCH</sequence>
<evidence type="ECO:0000313" key="2">
    <source>
        <dbReference type="EMBL" id="OAD23873.1"/>
    </source>
</evidence>
<keyword evidence="3" id="KW-1185">Reference proteome</keyword>
<feature type="signal peptide" evidence="1">
    <location>
        <begin position="1"/>
        <end position="19"/>
    </location>
</feature>
<evidence type="ECO:0000313" key="3">
    <source>
        <dbReference type="Proteomes" id="UP000076962"/>
    </source>
</evidence>
<dbReference type="Proteomes" id="UP000076962">
    <property type="component" value="Unassembled WGS sequence"/>
</dbReference>
<evidence type="ECO:0000256" key="1">
    <source>
        <dbReference type="SAM" id="SignalP"/>
    </source>
</evidence>
<protein>
    <recommendedName>
        <fullName evidence="4">Secreted protein</fullName>
    </recommendedName>
</protein>